<keyword evidence="8" id="KW-1133">Transmembrane helix</keyword>
<evidence type="ECO:0000256" key="1">
    <source>
        <dbReference type="ARBA" id="ARBA00004383"/>
    </source>
</evidence>
<evidence type="ECO:0000256" key="5">
    <source>
        <dbReference type="ARBA" id="ARBA00022519"/>
    </source>
</evidence>
<name>A0AA35W1A9_GEOBA</name>
<evidence type="ECO:0000256" key="6">
    <source>
        <dbReference type="ARBA" id="ARBA00022692"/>
    </source>
</evidence>
<accession>A0AA35W1A9</accession>
<feature type="region of interest" description="Disordered" evidence="10">
    <location>
        <begin position="57"/>
        <end position="87"/>
    </location>
</feature>
<feature type="region of interest" description="Disordered" evidence="10">
    <location>
        <begin position="23"/>
        <end position="42"/>
    </location>
</feature>
<evidence type="ECO:0000256" key="9">
    <source>
        <dbReference type="ARBA" id="ARBA00023136"/>
    </source>
</evidence>
<keyword evidence="6" id="KW-0812">Transmembrane</keyword>
<dbReference type="Proteomes" id="UP001174909">
    <property type="component" value="Unassembled WGS sequence"/>
</dbReference>
<keyword evidence="5" id="KW-0997">Cell inner membrane</keyword>
<keyword evidence="13" id="KW-1185">Reference proteome</keyword>
<keyword evidence="4" id="KW-1003">Cell membrane</keyword>
<dbReference type="GO" id="GO:0005886">
    <property type="term" value="C:plasma membrane"/>
    <property type="evidence" value="ECO:0007669"/>
    <property type="project" value="UniProtKB-SubCell"/>
</dbReference>
<evidence type="ECO:0000256" key="4">
    <source>
        <dbReference type="ARBA" id="ARBA00022475"/>
    </source>
</evidence>
<comment type="similarity">
    <text evidence="2">Belongs to the TonB family.</text>
</comment>
<organism evidence="12 13">
    <name type="scientific">Geodia barretti</name>
    <name type="common">Barrett's horny sponge</name>
    <dbReference type="NCBI Taxonomy" id="519541"/>
    <lineage>
        <taxon>Eukaryota</taxon>
        <taxon>Metazoa</taxon>
        <taxon>Porifera</taxon>
        <taxon>Demospongiae</taxon>
        <taxon>Heteroscleromorpha</taxon>
        <taxon>Tetractinellida</taxon>
        <taxon>Astrophorina</taxon>
        <taxon>Geodiidae</taxon>
        <taxon>Geodia</taxon>
    </lineage>
</organism>
<comment type="caution">
    <text evidence="12">The sequence shown here is derived from an EMBL/GenBank/DDBJ whole genome shotgun (WGS) entry which is preliminary data.</text>
</comment>
<dbReference type="AlphaFoldDB" id="A0AA35W1A9"/>
<evidence type="ECO:0000313" key="12">
    <source>
        <dbReference type="EMBL" id="CAI7995033.1"/>
    </source>
</evidence>
<evidence type="ECO:0000256" key="3">
    <source>
        <dbReference type="ARBA" id="ARBA00022448"/>
    </source>
</evidence>
<evidence type="ECO:0000259" key="11">
    <source>
        <dbReference type="PROSITE" id="PS52015"/>
    </source>
</evidence>
<sequence length="189" mass="20602">MGLPAAVPLKHVSLDQEEKKEIASRKLIGDAPTGSGISIPKGFGNIQVEQKRAEIATEAPGVKIEREASIAPQDSDRDIPDPGLDDRNIDAEVSVEVDQNARVLRKVDPKYPEAGRRAQREGVVDLECTVGVDGRAADIKVIKEEPKGFSFGEAAIEALKRWRFTPAKKGGESVPQRVKLPIRFTLDDD</sequence>
<dbReference type="InterPro" id="IPR051045">
    <property type="entry name" value="TonB-dependent_transducer"/>
</dbReference>
<gene>
    <name evidence="12" type="ORF">GBAR_LOCUS1594</name>
</gene>
<evidence type="ECO:0000256" key="7">
    <source>
        <dbReference type="ARBA" id="ARBA00022927"/>
    </source>
</evidence>
<feature type="compositionally biased region" description="Basic and acidic residues" evidence="10">
    <location>
        <begin position="63"/>
        <end position="87"/>
    </location>
</feature>
<evidence type="ECO:0000256" key="8">
    <source>
        <dbReference type="ARBA" id="ARBA00022989"/>
    </source>
</evidence>
<dbReference type="PROSITE" id="PS52015">
    <property type="entry name" value="TONB_CTD"/>
    <property type="match status" value="1"/>
</dbReference>
<evidence type="ECO:0000313" key="13">
    <source>
        <dbReference type="Proteomes" id="UP001174909"/>
    </source>
</evidence>
<dbReference type="EMBL" id="CASHTH010000237">
    <property type="protein sequence ID" value="CAI7995033.1"/>
    <property type="molecule type" value="Genomic_DNA"/>
</dbReference>
<evidence type="ECO:0000256" key="10">
    <source>
        <dbReference type="SAM" id="MobiDB-lite"/>
    </source>
</evidence>
<dbReference type="GO" id="GO:0055085">
    <property type="term" value="P:transmembrane transport"/>
    <property type="evidence" value="ECO:0007669"/>
    <property type="project" value="InterPro"/>
</dbReference>
<protein>
    <submittedName>
        <fullName evidence="12">Protein TonB</fullName>
    </submittedName>
</protein>
<proteinExistence type="inferred from homology"/>
<keyword evidence="9" id="KW-0472">Membrane</keyword>
<dbReference type="Gene3D" id="3.30.1150.10">
    <property type="match status" value="1"/>
</dbReference>
<dbReference type="NCBIfam" id="TIGR01352">
    <property type="entry name" value="tonB_Cterm"/>
    <property type="match status" value="1"/>
</dbReference>
<dbReference type="Pfam" id="PF03544">
    <property type="entry name" value="TonB_C"/>
    <property type="match status" value="1"/>
</dbReference>
<dbReference type="InterPro" id="IPR006260">
    <property type="entry name" value="TonB/TolA_C"/>
</dbReference>
<keyword evidence="3" id="KW-0813">Transport</keyword>
<evidence type="ECO:0000256" key="2">
    <source>
        <dbReference type="ARBA" id="ARBA00006555"/>
    </source>
</evidence>
<feature type="domain" description="TonB C-terminal" evidence="11">
    <location>
        <begin position="96"/>
        <end position="189"/>
    </location>
</feature>
<comment type="subcellular location">
    <subcellularLocation>
        <location evidence="1">Cell inner membrane</location>
        <topology evidence="1">Single-pass membrane protein</topology>
        <orientation evidence="1">Periplasmic side</orientation>
    </subcellularLocation>
</comment>
<dbReference type="InterPro" id="IPR037682">
    <property type="entry name" value="TonB_C"/>
</dbReference>
<dbReference type="SUPFAM" id="SSF74653">
    <property type="entry name" value="TolA/TonB C-terminal domain"/>
    <property type="match status" value="1"/>
</dbReference>
<dbReference type="GO" id="GO:0015031">
    <property type="term" value="P:protein transport"/>
    <property type="evidence" value="ECO:0007669"/>
    <property type="project" value="UniProtKB-KW"/>
</dbReference>
<keyword evidence="7" id="KW-0653">Protein transport</keyword>
<reference evidence="12" key="1">
    <citation type="submission" date="2023-03" db="EMBL/GenBank/DDBJ databases">
        <authorList>
            <person name="Steffen K."/>
            <person name="Cardenas P."/>
        </authorList>
    </citation>
    <scope>NUCLEOTIDE SEQUENCE</scope>
</reference>
<dbReference type="PANTHER" id="PTHR33446">
    <property type="entry name" value="PROTEIN TONB-RELATED"/>
    <property type="match status" value="1"/>
</dbReference>